<dbReference type="Proteomes" id="UP000631421">
    <property type="component" value="Unassembled WGS sequence"/>
</dbReference>
<accession>A0A926UV45</accession>
<keyword evidence="1" id="KW-0812">Transmembrane</keyword>
<protein>
    <submittedName>
        <fullName evidence="2">DUF3352 domain-containing protein</fullName>
    </submittedName>
</protein>
<dbReference type="AlphaFoldDB" id="A0A926UV45"/>
<evidence type="ECO:0000313" key="2">
    <source>
        <dbReference type="EMBL" id="MBD2151433.1"/>
    </source>
</evidence>
<reference evidence="2" key="2">
    <citation type="submission" date="2020-08" db="EMBL/GenBank/DDBJ databases">
        <authorList>
            <person name="Chen M."/>
            <person name="Teng W."/>
            <person name="Zhao L."/>
            <person name="Hu C."/>
            <person name="Zhou Y."/>
            <person name="Han B."/>
            <person name="Song L."/>
            <person name="Shu W."/>
        </authorList>
    </citation>
    <scope>NUCLEOTIDE SEQUENCE</scope>
    <source>
        <strain evidence="2">FACHB-1277</strain>
    </source>
</reference>
<gene>
    <name evidence="2" type="ORF">H6F44_15075</name>
</gene>
<dbReference type="InterPro" id="IPR021787">
    <property type="entry name" value="DUF3352"/>
</dbReference>
<feature type="transmembrane region" description="Helical" evidence="1">
    <location>
        <begin position="7"/>
        <end position="30"/>
    </location>
</feature>
<comment type="caution">
    <text evidence="2">The sequence shown here is derived from an EMBL/GenBank/DDBJ whole genome shotgun (WGS) entry which is preliminary data.</text>
</comment>
<organism evidence="2 3">
    <name type="scientific">Pseudanabaena cinerea FACHB-1277</name>
    <dbReference type="NCBI Taxonomy" id="2949581"/>
    <lineage>
        <taxon>Bacteria</taxon>
        <taxon>Bacillati</taxon>
        <taxon>Cyanobacteriota</taxon>
        <taxon>Cyanophyceae</taxon>
        <taxon>Pseudanabaenales</taxon>
        <taxon>Pseudanabaenaceae</taxon>
        <taxon>Pseudanabaena</taxon>
        <taxon>Pseudanabaena cinerea</taxon>
    </lineage>
</organism>
<name>A0A926UV45_9CYAN</name>
<keyword evidence="3" id="KW-1185">Reference proteome</keyword>
<keyword evidence="1" id="KW-0472">Membrane</keyword>
<sequence>MTERKPNLLPIVVGGAAVAIAGGIGAYFFFSKTDITPGSAVGTLSVVPQQSIMAMSLSTDGAAIAQLEQFLNPETKKLYDQATAEFRKGLSSGDFDYEKDVKPWIGNNVTVAFLPADKTASFAPSNGLASRNLPHYVPMSDNGAIAPFKTAQAPASKESAPNQPEADAEVPNLIIVVEVKDKAGVDKFLTEKVKAKSGNKEKKSDYKGVTITEYGEGATASASAMVGDYLVVSPRPELTQKAIDTFKGEASLAKSASADDLKLKNAVAQIYIPNFADSIMQLSQLGNSPETIPPETLAQLKQIKSISMGVGIDDVGIRFKVASKFDPAAISALKNSPNKVISLIPSEAFAFATGTNLKGSWEQFVKSANSTPELKQGIDQARTQLKSSPLALDLDKDIFGWMDGEFAIASVSGKPEGILAQTQGLAPLFIFQTTNRAAGESLMKKLDDFISKNGGQVGKKDMGGVAVTEWSVPGAPGAIISHGWNQQDMLFMTASPIVSMFVPKPASAIDADANFKAIVGTLPSSNVGYFYIDGDRTWKIAQTFLPPNEKIPAEVKAMFDSIRGFGVTAAYPTPESAEVEAVLALKKGGK</sequence>
<evidence type="ECO:0000256" key="1">
    <source>
        <dbReference type="SAM" id="Phobius"/>
    </source>
</evidence>
<dbReference type="Pfam" id="PF11832">
    <property type="entry name" value="DUF3352"/>
    <property type="match status" value="1"/>
</dbReference>
<keyword evidence="1" id="KW-1133">Transmembrane helix</keyword>
<evidence type="ECO:0000313" key="3">
    <source>
        <dbReference type="Proteomes" id="UP000631421"/>
    </source>
</evidence>
<dbReference type="RefSeq" id="WP_190351852.1">
    <property type="nucleotide sequence ID" value="NZ_JACJPY010000053.1"/>
</dbReference>
<dbReference type="EMBL" id="JACJPY010000053">
    <property type="protein sequence ID" value="MBD2151433.1"/>
    <property type="molecule type" value="Genomic_DNA"/>
</dbReference>
<reference evidence="2" key="1">
    <citation type="journal article" date="2015" name="ISME J.">
        <title>Draft Genome Sequence of Streptomyces incarnatus NRRL8089, which Produces the Nucleoside Antibiotic Sinefungin.</title>
        <authorList>
            <person name="Oshima K."/>
            <person name="Hattori M."/>
            <person name="Shimizu H."/>
            <person name="Fukuda K."/>
            <person name="Nemoto M."/>
            <person name="Inagaki K."/>
            <person name="Tamura T."/>
        </authorList>
    </citation>
    <scope>NUCLEOTIDE SEQUENCE</scope>
    <source>
        <strain evidence="2">FACHB-1277</strain>
    </source>
</reference>
<proteinExistence type="predicted"/>